<evidence type="ECO:0008006" key="4">
    <source>
        <dbReference type="Google" id="ProtNLM"/>
    </source>
</evidence>
<proteinExistence type="predicted"/>
<dbReference type="GO" id="GO:0030892">
    <property type="term" value="C:mitotic cohesin complex"/>
    <property type="evidence" value="ECO:0007669"/>
    <property type="project" value="TreeGrafter"/>
</dbReference>
<dbReference type="eggNOG" id="KOG1213">
    <property type="taxonomic scope" value="Eukaryota"/>
</dbReference>
<dbReference type="CDD" id="cd21789">
    <property type="entry name" value="Rad21_Rec8_M_SpRec8p-like"/>
    <property type="match status" value="1"/>
</dbReference>
<dbReference type="PANTHER" id="PTHR12585">
    <property type="entry name" value="SCC1 / RAD21 FAMILY MEMBER"/>
    <property type="match status" value="1"/>
</dbReference>
<feature type="region of interest" description="Disordered" evidence="1">
    <location>
        <begin position="338"/>
        <end position="387"/>
    </location>
</feature>
<gene>
    <name evidence="2" type="ORF">A1O3_03397</name>
</gene>
<dbReference type="GO" id="GO:0003682">
    <property type="term" value="F:chromatin binding"/>
    <property type="evidence" value="ECO:0007669"/>
    <property type="project" value="TreeGrafter"/>
</dbReference>
<dbReference type="InterPro" id="IPR039781">
    <property type="entry name" value="Rad21/Rec8-like"/>
</dbReference>
<comment type="caution">
    <text evidence="2">The sequence shown here is derived from an EMBL/GenBank/DDBJ whole genome shotgun (WGS) entry which is preliminary data.</text>
</comment>
<dbReference type="PANTHER" id="PTHR12585:SF70">
    <property type="entry name" value="RAD21_REC8 N TERMINAL DOMAIN PROTEIN (AFU_ORTHOLOGUE AFUA_6G02900)"/>
    <property type="match status" value="1"/>
</dbReference>
<dbReference type="STRING" id="1182542.W9YB30"/>
<sequence>MRGSQDVFKEMELDPDVGKMRPDQLNITEDPYFILDLDIDFDLAAFGIPSDRSTATGSFSPRPLLSSQSSLHIYDDEEPGLEIPPLDTPGSFGRVDVDLGAATSSGWPSGSRAAQPPSVFDEEPAIIEDPVFDIDDNGFLQPAMSVDFRGSDIENDGGQGSASEMFGIGSIGTGQETVMSGDTPMQQVIAVDVDLPVFADDDHIPAQAALMTPQPAVGEDQATGHPTSSVHPDNQSEEVSEEVEAPQRRARPVKSIRPDQRTELSNRDLNEWNENYLANMAAALRSRRIQTSRHEAKKNAEFWLLRQGIGNVATTFGNERVPHPLGVFSGQSLWEMLRGPDTGTKRSRSSSLADSDGAENARRVKARTASQEEVARGDENDGLNFGDEEDLMLQGDDVNIESEVGRHAPPSLPDRSSGMPWNISGSRPSSMQPLHRLQSSADSLTGGVELGPPSGFGRRGTRFTSASPLFGKGRSLSRLGSQEATEVSRLTSNEEDSAGLDMQLGADIDLDFELYGPSAHVDTQTAAQSQWIAETLENEAYNFLTFVNTKIQTLMEEDQERENVTFDELLPPTQNSQVVGAQALLHVLALATKGLLAVYQAEPFVEIELAVVSH</sequence>
<dbReference type="GeneID" id="19167525"/>
<dbReference type="EMBL" id="AMGY01000003">
    <property type="protein sequence ID" value="EXJ86446.1"/>
    <property type="molecule type" value="Genomic_DNA"/>
</dbReference>
<protein>
    <recommendedName>
        <fullName evidence="4">Rad21/Rec8-like protein C-terminal eukaryotic domain-containing protein</fullName>
    </recommendedName>
</protein>
<dbReference type="AlphaFoldDB" id="W9YB30"/>
<feature type="region of interest" description="Disordered" evidence="1">
    <location>
        <begin position="216"/>
        <end position="262"/>
    </location>
</feature>
<evidence type="ECO:0000313" key="3">
    <source>
        <dbReference type="Proteomes" id="UP000019478"/>
    </source>
</evidence>
<feature type="compositionally biased region" description="Polar residues" evidence="1">
    <location>
        <begin position="478"/>
        <end position="491"/>
    </location>
</feature>
<dbReference type="Proteomes" id="UP000019478">
    <property type="component" value="Unassembled WGS sequence"/>
</dbReference>
<feature type="compositionally biased region" description="Polar residues" evidence="1">
    <location>
        <begin position="224"/>
        <end position="233"/>
    </location>
</feature>
<keyword evidence="3" id="KW-1185">Reference proteome</keyword>
<accession>W9YB30</accession>
<dbReference type="GO" id="GO:0007064">
    <property type="term" value="P:mitotic sister chromatid cohesion"/>
    <property type="evidence" value="ECO:0007669"/>
    <property type="project" value="TreeGrafter"/>
</dbReference>
<evidence type="ECO:0000313" key="2">
    <source>
        <dbReference type="EMBL" id="EXJ86446.1"/>
    </source>
</evidence>
<dbReference type="HOGENOM" id="CLU_025342_0_0_1"/>
<organism evidence="2 3">
    <name type="scientific">Capronia epimyces CBS 606.96</name>
    <dbReference type="NCBI Taxonomy" id="1182542"/>
    <lineage>
        <taxon>Eukaryota</taxon>
        <taxon>Fungi</taxon>
        <taxon>Dikarya</taxon>
        <taxon>Ascomycota</taxon>
        <taxon>Pezizomycotina</taxon>
        <taxon>Eurotiomycetes</taxon>
        <taxon>Chaetothyriomycetidae</taxon>
        <taxon>Chaetothyriales</taxon>
        <taxon>Herpotrichiellaceae</taxon>
        <taxon>Capronia</taxon>
    </lineage>
</organism>
<feature type="compositionally biased region" description="Acidic residues" evidence="1">
    <location>
        <begin position="235"/>
        <end position="244"/>
    </location>
</feature>
<evidence type="ECO:0000256" key="1">
    <source>
        <dbReference type="SAM" id="MobiDB-lite"/>
    </source>
</evidence>
<name>W9YB30_9EURO</name>
<feature type="region of interest" description="Disordered" evidence="1">
    <location>
        <begin position="472"/>
        <end position="495"/>
    </location>
</feature>
<dbReference type="OrthoDB" id="5427633at2759"/>
<reference evidence="2 3" key="1">
    <citation type="submission" date="2013-03" db="EMBL/GenBank/DDBJ databases">
        <title>The Genome Sequence of Capronia epimyces CBS 606.96.</title>
        <authorList>
            <consortium name="The Broad Institute Genomics Platform"/>
            <person name="Cuomo C."/>
            <person name="de Hoog S."/>
            <person name="Gorbushina A."/>
            <person name="Walker B."/>
            <person name="Young S.K."/>
            <person name="Zeng Q."/>
            <person name="Gargeya S."/>
            <person name="Fitzgerald M."/>
            <person name="Haas B."/>
            <person name="Abouelleil A."/>
            <person name="Allen A.W."/>
            <person name="Alvarado L."/>
            <person name="Arachchi H.M."/>
            <person name="Berlin A.M."/>
            <person name="Chapman S.B."/>
            <person name="Gainer-Dewar J."/>
            <person name="Goldberg J."/>
            <person name="Griggs A."/>
            <person name="Gujja S."/>
            <person name="Hansen M."/>
            <person name="Howarth C."/>
            <person name="Imamovic A."/>
            <person name="Ireland A."/>
            <person name="Larimer J."/>
            <person name="McCowan C."/>
            <person name="Murphy C."/>
            <person name="Pearson M."/>
            <person name="Poon T.W."/>
            <person name="Priest M."/>
            <person name="Roberts A."/>
            <person name="Saif S."/>
            <person name="Shea T."/>
            <person name="Sisk P."/>
            <person name="Sykes S."/>
            <person name="Wortman J."/>
            <person name="Nusbaum C."/>
            <person name="Birren B."/>
        </authorList>
    </citation>
    <scope>NUCLEOTIDE SEQUENCE [LARGE SCALE GENOMIC DNA]</scope>
    <source>
        <strain evidence="2 3">CBS 606.96</strain>
    </source>
</reference>
<dbReference type="RefSeq" id="XP_007731725.1">
    <property type="nucleotide sequence ID" value="XM_007733535.1"/>
</dbReference>